<comment type="caution">
    <text evidence="1">The sequence shown here is derived from an EMBL/GenBank/DDBJ whole genome shotgun (WGS) entry which is preliminary data.</text>
</comment>
<evidence type="ECO:0000313" key="1">
    <source>
        <dbReference type="EMBL" id="GAG34954.1"/>
    </source>
</evidence>
<reference evidence="1" key="1">
    <citation type="journal article" date="2014" name="Front. Microbiol.">
        <title>High frequency of phylogenetically diverse reductive dehalogenase-homologous genes in deep subseafloor sedimentary metagenomes.</title>
        <authorList>
            <person name="Kawai M."/>
            <person name="Futagami T."/>
            <person name="Toyoda A."/>
            <person name="Takaki Y."/>
            <person name="Nishi S."/>
            <person name="Hori S."/>
            <person name="Arai W."/>
            <person name="Tsubouchi T."/>
            <person name="Morono Y."/>
            <person name="Uchiyama I."/>
            <person name="Ito T."/>
            <person name="Fujiyama A."/>
            <person name="Inagaki F."/>
            <person name="Takami H."/>
        </authorList>
    </citation>
    <scope>NUCLEOTIDE SEQUENCE</scope>
    <source>
        <strain evidence="1">Expedition CK06-06</strain>
    </source>
</reference>
<gene>
    <name evidence="1" type="ORF">S01H1_65164</name>
</gene>
<organism evidence="1">
    <name type="scientific">marine sediment metagenome</name>
    <dbReference type="NCBI Taxonomy" id="412755"/>
    <lineage>
        <taxon>unclassified sequences</taxon>
        <taxon>metagenomes</taxon>
        <taxon>ecological metagenomes</taxon>
    </lineage>
</organism>
<proteinExistence type="predicted"/>
<accession>X0WVI3</accession>
<protein>
    <submittedName>
        <fullName evidence="1">Uncharacterized protein</fullName>
    </submittedName>
</protein>
<dbReference type="EMBL" id="BARS01043004">
    <property type="protein sequence ID" value="GAG34954.1"/>
    <property type="molecule type" value="Genomic_DNA"/>
</dbReference>
<dbReference type="AlphaFoldDB" id="X0WVI3"/>
<sequence length="46" mass="5210">MEVAAQANEEGEAQETGKGCQVVLFLGNFLFIQKLRQEWARPDSNR</sequence>
<name>X0WVI3_9ZZZZ</name>